<organism evidence="1 2">
    <name type="scientific">Duganella phyllosphaerae</name>
    <dbReference type="NCBI Taxonomy" id="762836"/>
    <lineage>
        <taxon>Bacteria</taxon>
        <taxon>Pseudomonadati</taxon>
        <taxon>Pseudomonadota</taxon>
        <taxon>Betaproteobacteria</taxon>
        <taxon>Burkholderiales</taxon>
        <taxon>Oxalobacteraceae</taxon>
        <taxon>Telluria group</taxon>
        <taxon>Duganella</taxon>
    </lineage>
</organism>
<comment type="caution">
    <text evidence="1">The sequence shown here is derived from an EMBL/GenBank/DDBJ whole genome shotgun (WGS) entry which is preliminary data.</text>
</comment>
<dbReference type="AlphaFoldDB" id="A0A1E7X7G4"/>
<evidence type="ECO:0000313" key="1">
    <source>
        <dbReference type="EMBL" id="OFA09010.1"/>
    </source>
</evidence>
<accession>A0A1E7X7G4</accession>
<proteinExistence type="predicted"/>
<dbReference type="Proteomes" id="UP000175989">
    <property type="component" value="Unassembled WGS sequence"/>
</dbReference>
<reference evidence="2" key="1">
    <citation type="journal article" date="2016" name="Front. Microbiol.">
        <title>Molecular Keys to the Janthinobacterium and Duganella spp. Interaction with the Plant Pathogen Fusarium graminearum.</title>
        <authorList>
            <person name="Haack F.S."/>
            <person name="Poehlein A."/>
            <person name="Kroger C."/>
            <person name="Voigt C.A."/>
            <person name="Piepenbring M."/>
            <person name="Bode H.B."/>
            <person name="Daniel R."/>
            <person name="Schafer W."/>
            <person name="Streit W.R."/>
        </authorList>
    </citation>
    <scope>NUCLEOTIDE SEQUENCE [LARGE SCALE GENOMIC DNA]</scope>
    <source>
        <strain evidence="2">T54</strain>
    </source>
</reference>
<evidence type="ECO:0000313" key="2">
    <source>
        <dbReference type="Proteomes" id="UP000175989"/>
    </source>
</evidence>
<sequence>MQSQGIELAYLAGVDAQGPGDGHLVQSGCFGTARNDADVFTELLPIAVAIRSPAAQGFILNYPRMDTFIRFWIKEDNSKIPENMEANA</sequence>
<dbReference type="RefSeq" id="WP_070245909.1">
    <property type="nucleotide sequence ID" value="NZ_LROM01000024.1"/>
</dbReference>
<protein>
    <submittedName>
        <fullName evidence="1">Uncharacterized protein</fullName>
    </submittedName>
</protein>
<keyword evidence="2" id="KW-1185">Reference proteome</keyword>
<name>A0A1E7X7G4_9BURK</name>
<dbReference type="EMBL" id="LROM01000024">
    <property type="protein sequence ID" value="OFA09010.1"/>
    <property type="molecule type" value="Genomic_DNA"/>
</dbReference>
<gene>
    <name evidence="1" type="ORF">DUPY_02520</name>
</gene>